<dbReference type="EMBL" id="CP031188">
    <property type="protein sequence ID" value="AXG74014.1"/>
    <property type="molecule type" value="Genomic_DNA"/>
</dbReference>
<proteinExistence type="predicted"/>
<dbReference type="AlphaFoldDB" id="A0A345HBQ4"/>
<dbReference type="RefSeq" id="WP_114677772.1">
    <property type="nucleotide sequence ID" value="NZ_CP031188.1"/>
</dbReference>
<evidence type="ECO:0000313" key="2">
    <source>
        <dbReference type="EMBL" id="AXG74014.1"/>
    </source>
</evidence>
<evidence type="ECO:0000313" key="3">
    <source>
        <dbReference type="Proteomes" id="UP000253951"/>
    </source>
</evidence>
<accession>A0A345HBQ4</accession>
<dbReference type="OrthoDB" id="1461591at2"/>
<gene>
    <name evidence="2" type="ORF">DVK85_07055</name>
</gene>
<name>A0A345HBQ4_9FLAO</name>
<evidence type="ECO:0000256" key="1">
    <source>
        <dbReference type="SAM" id="SignalP"/>
    </source>
</evidence>
<feature type="chain" id="PRO_5016764977" description="Lipoprotein" evidence="1">
    <location>
        <begin position="19"/>
        <end position="234"/>
    </location>
</feature>
<organism evidence="2 3">
    <name type="scientific">Flavobacterium arcticum</name>
    <dbReference type="NCBI Taxonomy" id="1784713"/>
    <lineage>
        <taxon>Bacteria</taxon>
        <taxon>Pseudomonadati</taxon>
        <taxon>Bacteroidota</taxon>
        <taxon>Flavobacteriia</taxon>
        <taxon>Flavobacteriales</taxon>
        <taxon>Flavobacteriaceae</taxon>
        <taxon>Flavobacterium</taxon>
    </lineage>
</organism>
<reference evidence="2 3" key="1">
    <citation type="submission" date="2018-07" db="EMBL/GenBank/DDBJ databases">
        <title>Complete genome sequence of Flavobacterium arcticum type strain SM1502T.</title>
        <authorList>
            <person name="Li Y."/>
            <person name="Li D.-D."/>
        </authorList>
    </citation>
    <scope>NUCLEOTIDE SEQUENCE [LARGE SCALE GENOMIC DNA]</scope>
    <source>
        <strain evidence="2 3">SM1502</strain>
    </source>
</reference>
<protein>
    <recommendedName>
        <fullName evidence="4">Lipoprotein</fullName>
    </recommendedName>
</protein>
<sequence length="234" mass="25957">MKKIFLFLLGVISLTSCSNDIQESVTYDDTSIITNSVNQEQLMLKSASVDSVLKQLYIDMINSQSYIDYDTARVAFYDKLGYDIPDSEMDLGNKMLGWIQSNITQTGFLNYQEAVDKHEDVVALGIAAIQANYSFYKYLAGAAPNVLAPILDELQPIPTLCSGCVKTYNNCVGIANSEYGAAMQQASQSFINGGGSYDVGNYLEYHRTIEKAYYSRDRSVKMCAMHFKSCCEAA</sequence>
<keyword evidence="1" id="KW-0732">Signal</keyword>
<evidence type="ECO:0008006" key="4">
    <source>
        <dbReference type="Google" id="ProtNLM"/>
    </source>
</evidence>
<feature type="signal peptide" evidence="1">
    <location>
        <begin position="1"/>
        <end position="18"/>
    </location>
</feature>
<keyword evidence="3" id="KW-1185">Reference proteome</keyword>
<dbReference type="KEGG" id="fat:DVK85_07055"/>
<dbReference type="Proteomes" id="UP000253951">
    <property type="component" value="Chromosome"/>
</dbReference>
<dbReference type="PROSITE" id="PS51257">
    <property type="entry name" value="PROKAR_LIPOPROTEIN"/>
    <property type="match status" value="1"/>
</dbReference>